<reference evidence="6" key="1">
    <citation type="journal article" date="2013" name="Stand. Genomic Sci.">
        <title>Complete genome sequence of the halophilic bacterium Spirochaeta africana type strain (Z-7692(T)) from the alkaline Lake Magadi in the East African Rift.</title>
        <authorList>
            <person name="Liolos K."/>
            <person name="Abt B."/>
            <person name="Scheuner C."/>
            <person name="Teshima H."/>
            <person name="Held B."/>
            <person name="Lapidus A."/>
            <person name="Nolan M."/>
            <person name="Lucas S."/>
            <person name="Deshpande S."/>
            <person name="Cheng J.F."/>
            <person name="Tapia R."/>
            <person name="Goodwin L.A."/>
            <person name="Pitluck S."/>
            <person name="Pagani I."/>
            <person name="Ivanova N."/>
            <person name="Mavromatis K."/>
            <person name="Mikhailova N."/>
            <person name="Huntemann M."/>
            <person name="Pati A."/>
            <person name="Chen A."/>
            <person name="Palaniappan K."/>
            <person name="Land M."/>
            <person name="Rohde M."/>
            <person name="Tindall B.J."/>
            <person name="Detter J.C."/>
            <person name="Goker M."/>
            <person name="Bristow J."/>
            <person name="Eisen J.A."/>
            <person name="Markowitz V."/>
            <person name="Hugenholtz P."/>
            <person name="Woyke T."/>
            <person name="Klenk H.P."/>
            <person name="Kyrpides N.C."/>
        </authorList>
    </citation>
    <scope>NUCLEOTIDE SEQUENCE</scope>
    <source>
        <strain evidence="6">ATCC 700263 / DSM 8902 / Z-7692</strain>
    </source>
</reference>
<accession>H9UGN8</accession>
<keyword evidence="5" id="KW-0255">Endonuclease</keyword>
<dbReference type="Gene3D" id="3.90.220.20">
    <property type="entry name" value="DNA methylase specificity domains"/>
    <property type="match status" value="1"/>
</dbReference>
<keyword evidence="6" id="KW-1185">Reference proteome</keyword>
<dbReference type="PATRIC" id="fig|889378.3.peg.588"/>
<dbReference type="AlphaFoldDB" id="H9UGN8"/>
<evidence type="ECO:0000313" key="5">
    <source>
        <dbReference type="EMBL" id="AFG36681.1"/>
    </source>
</evidence>
<dbReference type="Pfam" id="PF01420">
    <property type="entry name" value="Methylase_S"/>
    <property type="match status" value="1"/>
</dbReference>
<dbReference type="SUPFAM" id="SSF116734">
    <property type="entry name" value="DNA methylase specificity domain"/>
    <property type="match status" value="1"/>
</dbReference>
<dbReference type="InterPro" id="IPR044946">
    <property type="entry name" value="Restrct_endonuc_typeI_TRD_sf"/>
</dbReference>
<sequence length="220" mass="24332">MIATQLSSSTASLFHNIDTTTPAEIAHLLRSPLVKDEPEAHRSSTAQEFFVASITDFPDSGYLNQLDRRITVDTQIDVARKYQLQPNDVLVSIVGSIGRVAIVAPDFKLSAIPSSNILVLRSRNQDRSTAVLTAMYYKSTLGQQILADLTHGKTIPLISKKAFAHTPFPMPNDQNLQAAVSLFDLEVMVQQKCEQLKNDVLQARKTFLANTGTENSYKQN</sequence>
<gene>
    <name evidence="5" type="ordered locus">Spiaf_0580</name>
</gene>
<dbReference type="GO" id="GO:0009307">
    <property type="term" value="P:DNA restriction-modification system"/>
    <property type="evidence" value="ECO:0007669"/>
    <property type="project" value="UniProtKB-KW"/>
</dbReference>
<organism evidence="5 6">
    <name type="scientific">Spirochaeta africana (strain ATCC 700263 / DSM 8902 / Z-7692)</name>
    <dbReference type="NCBI Taxonomy" id="889378"/>
    <lineage>
        <taxon>Bacteria</taxon>
        <taxon>Pseudomonadati</taxon>
        <taxon>Spirochaetota</taxon>
        <taxon>Spirochaetia</taxon>
        <taxon>Spirochaetales</taxon>
        <taxon>Spirochaetaceae</taxon>
        <taxon>Spirochaeta</taxon>
    </lineage>
</organism>
<dbReference type="OrthoDB" id="2234796at2"/>
<dbReference type="STRING" id="889378.Spiaf_0580"/>
<proteinExistence type="inferred from homology"/>
<dbReference type="eggNOG" id="COG0732">
    <property type="taxonomic scope" value="Bacteria"/>
</dbReference>
<dbReference type="EMBL" id="CP003282">
    <property type="protein sequence ID" value="AFG36681.1"/>
    <property type="molecule type" value="Genomic_DNA"/>
</dbReference>
<keyword evidence="5" id="KW-0378">Hydrolase</keyword>
<evidence type="ECO:0000256" key="1">
    <source>
        <dbReference type="ARBA" id="ARBA00010923"/>
    </source>
</evidence>
<dbReference type="InterPro" id="IPR000055">
    <property type="entry name" value="Restrct_endonuc_typeI_TRD"/>
</dbReference>
<keyword evidence="2" id="KW-0680">Restriction system</keyword>
<dbReference type="GO" id="GO:0003677">
    <property type="term" value="F:DNA binding"/>
    <property type="evidence" value="ECO:0007669"/>
    <property type="project" value="UniProtKB-KW"/>
</dbReference>
<dbReference type="KEGG" id="sfc:Spiaf_0580"/>
<dbReference type="HOGENOM" id="CLU_1255309_0_0_12"/>
<comment type="similarity">
    <text evidence="1">Belongs to the type-I restriction system S methylase family.</text>
</comment>
<dbReference type="Proteomes" id="UP000007383">
    <property type="component" value="Chromosome"/>
</dbReference>
<keyword evidence="3" id="KW-0238">DNA-binding</keyword>
<dbReference type="RefSeq" id="WP_014454678.1">
    <property type="nucleotide sequence ID" value="NC_017098.1"/>
</dbReference>
<feature type="domain" description="Type I restriction modification DNA specificity" evidence="4">
    <location>
        <begin position="63"/>
        <end position="175"/>
    </location>
</feature>
<evidence type="ECO:0000256" key="2">
    <source>
        <dbReference type="ARBA" id="ARBA00022747"/>
    </source>
</evidence>
<evidence type="ECO:0000256" key="3">
    <source>
        <dbReference type="ARBA" id="ARBA00023125"/>
    </source>
</evidence>
<evidence type="ECO:0000259" key="4">
    <source>
        <dbReference type="Pfam" id="PF01420"/>
    </source>
</evidence>
<evidence type="ECO:0000313" key="6">
    <source>
        <dbReference type="Proteomes" id="UP000007383"/>
    </source>
</evidence>
<name>H9UGN8_SPIAZ</name>
<keyword evidence="5" id="KW-0540">Nuclease</keyword>
<dbReference type="GO" id="GO:0004519">
    <property type="term" value="F:endonuclease activity"/>
    <property type="evidence" value="ECO:0007669"/>
    <property type="project" value="UniProtKB-KW"/>
</dbReference>
<protein>
    <submittedName>
        <fullName evidence="5">Restriction endonuclease S subunit</fullName>
    </submittedName>
</protein>